<name>A0A0F9BCD3_9ZZZZ</name>
<dbReference type="EMBL" id="LAZR01052832">
    <property type="protein sequence ID" value="KKK82081.1"/>
    <property type="molecule type" value="Genomic_DNA"/>
</dbReference>
<gene>
    <name evidence="1" type="ORF">LCGC14_2806960</name>
</gene>
<proteinExistence type="predicted"/>
<dbReference type="AlphaFoldDB" id="A0A0F9BCD3"/>
<feature type="non-terminal residue" evidence="1">
    <location>
        <position position="1"/>
    </location>
</feature>
<accession>A0A0F9BCD3</accession>
<organism evidence="1">
    <name type="scientific">marine sediment metagenome</name>
    <dbReference type="NCBI Taxonomy" id="412755"/>
    <lineage>
        <taxon>unclassified sequences</taxon>
        <taxon>metagenomes</taxon>
        <taxon>ecological metagenomes</taxon>
    </lineage>
</organism>
<reference evidence="1" key="1">
    <citation type="journal article" date="2015" name="Nature">
        <title>Complex archaea that bridge the gap between prokaryotes and eukaryotes.</title>
        <authorList>
            <person name="Spang A."/>
            <person name="Saw J.H."/>
            <person name="Jorgensen S.L."/>
            <person name="Zaremba-Niedzwiedzka K."/>
            <person name="Martijn J."/>
            <person name="Lind A.E."/>
            <person name="van Eijk R."/>
            <person name="Schleper C."/>
            <person name="Guy L."/>
            <person name="Ettema T.J."/>
        </authorList>
    </citation>
    <scope>NUCLEOTIDE SEQUENCE</scope>
</reference>
<sequence>VLTWEGSMLNDYEEKLLTNQGNFDHLVKLVTDDWQNLEIHNVEENLFRKVLKLGCSGRECRNPAGESPVTPIARFRRVAIPQFMMGNHMFIAWRKSPSCPKDSEL</sequence>
<comment type="caution">
    <text evidence="1">The sequence shown here is derived from an EMBL/GenBank/DDBJ whole genome shotgun (WGS) entry which is preliminary data.</text>
</comment>
<protein>
    <submittedName>
        <fullName evidence="1">Uncharacterized protein</fullName>
    </submittedName>
</protein>
<evidence type="ECO:0000313" key="1">
    <source>
        <dbReference type="EMBL" id="KKK82081.1"/>
    </source>
</evidence>